<evidence type="ECO:0000313" key="2">
    <source>
        <dbReference type="Proteomes" id="UP000066014"/>
    </source>
</evidence>
<gene>
    <name evidence="1" type="ORF">SMCB_0908</name>
</gene>
<accession>A0A060NKU7</accession>
<dbReference type="KEGG" id="cbab:SMCB_0908"/>
<keyword evidence="1" id="KW-0131">Cell cycle</keyword>
<dbReference type="EMBL" id="AP014569">
    <property type="protein sequence ID" value="BAO83136.1"/>
    <property type="molecule type" value="Genomic_DNA"/>
</dbReference>
<name>A0A060NKU7_9BURK</name>
<proteinExistence type="predicted"/>
<sequence>MFDPFKDFETSGHLRNKFAEKDPQIVQELEHQMFRVSLDEAIAYLAKRRSALRYEDFLAVWMATAAPCWWSTPSYAIGPASASNGTARVSQTS</sequence>
<keyword evidence="1" id="KW-0132">Cell division</keyword>
<evidence type="ECO:0000313" key="1">
    <source>
        <dbReference type="EMBL" id="BAO83136.1"/>
    </source>
</evidence>
<reference evidence="1 2" key="1">
    <citation type="journal article" date="2014" name="Nat. Commun.">
        <title>Physiological and genomic features of highly alkaliphilic hydrogen-utilizing Betaproteobacteria from a continental serpentinizing site.</title>
        <authorList>
            <person name="Suzuki S."/>
            <person name="Kuenen J.G."/>
            <person name="Schipper K."/>
            <person name="van der Velde S."/>
            <person name="Ishii S."/>
            <person name="Wu A."/>
            <person name="Sorokin D.Y."/>
            <person name="Tenney A."/>
            <person name="Meng X.Y."/>
            <person name="Morrill P.L."/>
            <person name="Kamagata Y."/>
            <person name="Muyzer G."/>
            <person name="Nealson K.H."/>
        </authorList>
    </citation>
    <scope>NUCLEOTIDE SEQUENCE [LARGE SCALE GENOMIC DNA]</scope>
    <source>
        <strain evidence="1 2">B1</strain>
    </source>
</reference>
<dbReference type="HOGENOM" id="CLU_2394674_0_0_4"/>
<dbReference type="STRING" id="1458426.SMCB_0908"/>
<protein>
    <submittedName>
        <fullName evidence="1">Protein involved in cell division</fullName>
    </submittedName>
</protein>
<dbReference type="Proteomes" id="UP000066014">
    <property type="component" value="Chromosome"/>
</dbReference>
<dbReference type="AlphaFoldDB" id="A0A060NKU7"/>
<dbReference type="GO" id="GO:0051301">
    <property type="term" value="P:cell division"/>
    <property type="evidence" value="ECO:0007669"/>
    <property type="project" value="UniProtKB-KW"/>
</dbReference>
<organism evidence="1 2">
    <name type="scientific">Serpentinimonas maccroryi</name>
    <dbReference type="NCBI Taxonomy" id="1458426"/>
    <lineage>
        <taxon>Bacteria</taxon>
        <taxon>Pseudomonadati</taxon>
        <taxon>Pseudomonadota</taxon>
        <taxon>Betaproteobacteria</taxon>
        <taxon>Burkholderiales</taxon>
        <taxon>Comamonadaceae</taxon>
        <taxon>Serpentinimonas</taxon>
    </lineage>
</organism>
<keyword evidence="2" id="KW-1185">Reference proteome</keyword>